<keyword evidence="1" id="KW-0472">Membrane</keyword>
<organism evidence="2 3">
    <name type="scientific">Sinorhizobium psoraleae</name>
    <dbReference type="NCBI Taxonomy" id="520838"/>
    <lineage>
        <taxon>Bacteria</taxon>
        <taxon>Pseudomonadati</taxon>
        <taxon>Pseudomonadota</taxon>
        <taxon>Alphaproteobacteria</taxon>
        <taxon>Hyphomicrobiales</taxon>
        <taxon>Rhizobiaceae</taxon>
        <taxon>Sinorhizobium/Ensifer group</taxon>
        <taxon>Sinorhizobium</taxon>
    </lineage>
</organism>
<dbReference type="Proteomes" id="UP001079430">
    <property type="component" value="Unassembled WGS sequence"/>
</dbReference>
<evidence type="ECO:0000313" key="2">
    <source>
        <dbReference type="EMBL" id="MCZ4090365.1"/>
    </source>
</evidence>
<accession>A0ABT4KEG9</accession>
<feature type="transmembrane region" description="Helical" evidence="1">
    <location>
        <begin position="21"/>
        <end position="39"/>
    </location>
</feature>
<reference evidence="2" key="1">
    <citation type="submission" date="2022-10" db="EMBL/GenBank/DDBJ databases">
        <title>Whole genome sequencing of three plant growth promoting bacteria isolated from Vachellia tortilis subsp. raddiana in Morocco.</title>
        <authorList>
            <person name="Hnini M."/>
            <person name="Zouagui R."/>
            <person name="Zouagui H."/>
            <person name="Chemao Elfihri M.-W."/>
            <person name="Ibrahimi A."/>
            <person name="Sbabou L."/>
            <person name="Aurag J."/>
        </authorList>
    </citation>
    <scope>NUCLEOTIDE SEQUENCE</scope>
    <source>
        <strain evidence="2">LMR678</strain>
    </source>
</reference>
<name>A0ABT4KEG9_9HYPH</name>
<sequence>MKSYIGSFGYQFRLVEFMIRSSLAVSLGIIAYVTFYGVFW</sequence>
<gene>
    <name evidence="2" type="ORF">O3W52_09915</name>
</gene>
<protein>
    <submittedName>
        <fullName evidence="2">Uncharacterized protein</fullName>
    </submittedName>
</protein>
<comment type="caution">
    <text evidence="2">The sequence shown here is derived from an EMBL/GenBank/DDBJ whole genome shotgun (WGS) entry which is preliminary data.</text>
</comment>
<keyword evidence="1" id="KW-1133">Transmembrane helix</keyword>
<proteinExistence type="predicted"/>
<dbReference type="EMBL" id="JAPVOI010000004">
    <property type="protein sequence ID" value="MCZ4090365.1"/>
    <property type="molecule type" value="Genomic_DNA"/>
</dbReference>
<dbReference type="RefSeq" id="WP_269278413.1">
    <property type="nucleotide sequence ID" value="NZ_JAPVOI010000004.1"/>
</dbReference>
<evidence type="ECO:0000256" key="1">
    <source>
        <dbReference type="SAM" id="Phobius"/>
    </source>
</evidence>
<keyword evidence="3" id="KW-1185">Reference proteome</keyword>
<keyword evidence="1" id="KW-0812">Transmembrane</keyword>
<evidence type="ECO:0000313" key="3">
    <source>
        <dbReference type="Proteomes" id="UP001079430"/>
    </source>
</evidence>